<sequence length="183" mass="21489">MYSVWKADFDNEIYYTRGTIRDISVLKEIKLTKGEPISDRNIKIDIDLIEEYEPADYFHVGSLFIVSSKLKDILETKQVSAEYLPIKLYKPNGIPIQNKYFFVNLLKKIDCINKEHSRYTEEEGLVDEIYKLVVDVDKVKNEVLFRIDKTFNNIILVHDSLSDLIKSLGCTGVRFIKIDDWKW</sequence>
<protein>
    <recommendedName>
        <fullName evidence="1">Immunity MXAN-0049 protein domain-containing protein</fullName>
    </recommendedName>
</protein>
<dbReference type="Pfam" id="PF07791">
    <property type="entry name" value="Imm11"/>
    <property type="match status" value="1"/>
</dbReference>
<accession>A0A837AYT6</accession>
<evidence type="ECO:0000313" key="3">
    <source>
        <dbReference type="Proteomes" id="UP000027309"/>
    </source>
</evidence>
<dbReference type="AlphaFoldDB" id="A0A837AYT6"/>
<evidence type="ECO:0000259" key="1">
    <source>
        <dbReference type="Pfam" id="PF07791"/>
    </source>
</evidence>
<dbReference type="EMBL" id="JMOA01000053">
    <property type="protein sequence ID" value="KCY00173.1"/>
    <property type="molecule type" value="Genomic_DNA"/>
</dbReference>
<dbReference type="InterPro" id="IPR012433">
    <property type="entry name" value="Imm11"/>
</dbReference>
<gene>
    <name evidence="2" type="ORF">J572_3252</name>
</gene>
<name>A0A837AYT6_ACIBA</name>
<comment type="caution">
    <text evidence="2">The sequence shown here is derived from an EMBL/GenBank/DDBJ whole genome shotgun (WGS) entry which is preliminary data.</text>
</comment>
<dbReference type="RefSeq" id="WP_031960126.1">
    <property type="nucleotide sequence ID" value="NZ_JMOA01000053.1"/>
</dbReference>
<proteinExistence type="predicted"/>
<reference evidence="2 3" key="1">
    <citation type="submission" date="2014-04" db="EMBL/GenBank/DDBJ databases">
        <title>Comparative genomics and transcriptomics to identify genetic mechanisms underlying the emergence of carbapenem resistant Acinetobacter baumannii (CRAb).</title>
        <authorList>
            <person name="Harris A.D."/>
            <person name="Johnson K.J."/>
            <person name="George J."/>
            <person name="Nadendla S."/>
            <person name="Daugherty S.C."/>
            <person name="Parankush S."/>
            <person name="Sadzewicz L."/>
            <person name="Tallon L."/>
            <person name="Sengamalay N."/>
            <person name="Hazen T.H."/>
            <person name="Rasko D.A."/>
        </authorList>
    </citation>
    <scope>NUCLEOTIDE SEQUENCE [LARGE SCALE GENOMIC DNA]</scope>
    <source>
        <strain evidence="2 3">1499986</strain>
    </source>
</reference>
<feature type="domain" description="Immunity MXAN-0049 protein" evidence="1">
    <location>
        <begin position="50"/>
        <end position="179"/>
    </location>
</feature>
<dbReference type="Proteomes" id="UP000027309">
    <property type="component" value="Unassembled WGS sequence"/>
</dbReference>
<evidence type="ECO:0000313" key="2">
    <source>
        <dbReference type="EMBL" id="KCY00173.1"/>
    </source>
</evidence>
<organism evidence="2 3">
    <name type="scientific">Acinetobacter baumannii 1499986</name>
    <dbReference type="NCBI Taxonomy" id="1310673"/>
    <lineage>
        <taxon>Bacteria</taxon>
        <taxon>Pseudomonadati</taxon>
        <taxon>Pseudomonadota</taxon>
        <taxon>Gammaproteobacteria</taxon>
        <taxon>Moraxellales</taxon>
        <taxon>Moraxellaceae</taxon>
        <taxon>Acinetobacter</taxon>
        <taxon>Acinetobacter calcoaceticus/baumannii complex</taxon>
    </lineage>
</organism>